<evidence type="ECO:0000313" key="3">
    <source>
        <dbReference type="EMBL" id="OGE77639.1"/>
    </source>
</evidence>
<dbReference type="InterPro" id="IPR036291">
    <property type="entry name" value="NAD(P)-bd_dom_sf"/>
</dbReference>
<proteinExistence type="inferred from homology"/>
<dbReference type="Proteomes" id="UP000176578">
    <property type="component" value="Unassembled WGS sequence"/>
</dbReference>
<name>A0A1F5NIY8_9BACT</name>
<dbReference type="Pfam" id="PF01370">
    <property type="entry name" value="Epimerase"/>
    <property type="match status" value="1"/>
</dbReference>
<dbReference type="SUPFAM" id="SSF51735">
    <property type="entry name" value="NAD(P)-binding Rossmann-fold domains"/>
    <property type="match status" value="1"/>
</dbReference>
<dbReference type="Gene3D" id="3.40.50.720">
    <property type="entry name" value="NAD(P)-binding Rossmann-like Domain"/>
    <property type="match status" value="1"/>
</dbReference>
<comment type="similarity">
    <text evidence="1">Belongs to the NAD(P)-dependent epimerase/dehydratase family.</text>
</comment>
<dbReference type="PANTHER" id="PTHR43000">
    <property type="entry name" value="DTDP-D-GLUCOSE 4,6-DEHYDRATASE-RELATED"/>
    <property type="match status" value="1"/>
</dbReference>
<evidence type="ECO:0000259" key="2">
    <source>
        <dbReference type="Pfam" id="PF01370"/>
    </source>
</evidence>
<comment type="caution">
    <text evidence="3">The sequence shown here is derived from an EMBL/GenBank/DDBJ whole genome shotgun (WGS) entry which is preliminary data.</text>
</comment>
<dbReference type="EMBL" id="MFDZ01000038">
    <property type="protein sequence ID" value="OGE77639.1"/>
    <property type="molecule type" value="Genomic_DNA"/>
</dbReference>
<organism evidence="3 4">
    <name type="scientific">Candidatus Daviesbacteria bacterium RIFCSPLOWO2_02_FULL_41_8</name>
    <dbReference type="NCBI Taxonomy" id="1797798"/>
    <lineage>
        <taxon>Bacteria</taxon>
        <taxon>Candidatus Daviesiibacteriota</taxon>
    </lineage>
</organism>
<dbReference type="InterPro" id="IPR020904">
    <property type="entry name" value="Sc_DH/Rdtase_CS"/>
</dbReference>
<dbReference type="PROSITE" id="PS00061">
    <property type="entry name" value="ADH_SHORT"/>
    <property type="match status" value="1"/>
</dbReference>
<reference evidence="3 4" key="1">
    <citation type="journal article" date="2016" name="Nat. Commun.">
        <title>Thousands of microbial genomes shed light on interconnected biogeochemical processes in an aquifer system.</title>
        <authorList>
            <person name="Anantharaman K."/>
            <person name="Brown C.T."/>
            <person name="Hug L.A."/>
            <person name="Sharon I."/>
            <person name="Castelle C.J."/>
            <person name="Probst A.J."/>
            <person name="Thomas B.C."/>
            <person name="Singh A."/>
            <person name="Wilkins M.J."/>
            <person name="Karaoz U."/>
            <person name="Brodie E.L."/>
            <person name="Williams K.H."/>
            <person name="Hubbard S.S."/>
            <person name="Banfield J.F."/>
        </authorList>
    </citation>
    <scope>NUCLEOTIDE SEQUENCE [LARGE SCALE GENOMIC DNA]</scope>
</reference>
<evidence type="ECO:0000313" key="4">
    <source>
        <dbReference type="Proteomes" id="UP000176578"/>
    </source>
</evidence>
<accession>A0A1F5NIY8</accession>
<sequence length="287" mass="31694">MKEKCLITGSCGFIGSHLIQRLTERGCKPVPLAREALSSMDVLKKTLREERPEIIFHLAAYGNHYQQTDVGEIFRANLVGTFNLLEAAMETGFRAFVNTGSSSEYGKQMRPMAEDMLPETDTFYGATKVGATFLVRAFARQLGLPIVTVRPFSVYGPREAANRFIPTAIRCALSGEELTLAPGVHDWIFVDDFVDGMILVSESAASLSGEVVNIGSGVQYTNEEVVRAIEQATGKVLNIKTTDRLRVYDTETMWVADNKVLCGLGWQPRYDLLEGIKKTVDAIRADS</sequence>
<evidence type="ECO:0000256" key="1">
    <source>
        <dbReference type="ARBA" id="ARBA00007637"/>
    </source>
</evidence>
<feature type="domain" description="NAD-dependent epimerase/dehydratase" evidence="2">
    <location>
        <begin position="6"/>
        <end position="215"/>
    </location>
</feature>
<dbReference type="InterPro" id="IPR001509">
    <property type="entry name" value="Epimerase_deHydtase"/>
</dbReference>
<gene>
    <name evidence="3" type="ORF">A3J19_04990</name>
</gene>
<protein>
    <recommendedName>
        <fullName evidence="2">NAD-dependent epimerase/dehydratase domain-containing protein</fullName>
    </recommendedName>
</protein>
<dbReference type="AlphaFoldDB" id="A0A1F5NIY8"/>